<keyword evidence="2" id="KW-1185">Reference proteome</keyword>
<dbReference type="Proteomes" id="UP000830158">
    <property type="component" value="Chromosome"/>
</dbReference>
<accession>A0ABY4NV51</accession>
<proteinExistence type="predicted"/>
<name>A0ABY4NV51_9PSEU</name>
<reference evidence="1" key="1">
    <citation type="submission" date="2022-01" db="EMBL/GenBank/DDBJ databases">
        <title>PSI-footprinting approach for the identification of protein synthesis inhibitor producers.</title>
        <authorList>
            <person name="Handel F."/>
            <person name="Kulik A."/>
            <person name="Wex K.W."/>
            <person name="Berscheid A."/>
            <person name="Saur J.S."/>
            <person name="Winkler A."/>
            <person name="Wibberg D."/>
            <person name="Kalinowski J."/>
            <person name="Broetz-Oesterhelt H."/>
            <person name="Mast Y."/>
        </authorList>
    </citation>
    <scope>NUCLEOTIDE SEQUENCE</scope>
    <source>
        <strain evidence="1">KNN 49.3e</strain>
    </source>
</reference>
<dbReference type="RefSeq" id="WP_205413170.1">
    <property type="nucleotide sequence ID" value="NZ_CP091196.1"/>
</dbReference>
<sequence>MGGYEVDPGALESGIGQVVEPAIGLARELIARLEQFAQLDRNHLTGLGALSGPAQVLGDPHAQTGRLHLLAHLREAVGACGHQIHEAAPRLFDDGGVGDERLGEHEQAVPLPLGVLTAITGAVVTVATGGAALPAFATAVLAAGDEAGKQAVALDGVSYASVADTRSRRA</sequence>
<protein>
    <submittedName>
        <fullName evidence="1">Uncharacterized protein</fullName>
    </submittedName>
</protein>
<evidence type="ECO:0000313" key="1">
    <source>
        <dbReference type="EMBL" id="UQS23939.1"/>
    </source>
</evidence>
<evidence type="ECO:0000313" key="2">
    <source>
        <dbReference type="Proteomes" id="UP000830158"/>
    </source>
</evidence>
<gene>
    <name evidence="1" type="ORF">L1857_14400</name>
</gene>
<organism evidence="1 2">
    <name type="scientific">Amycolatopsis thermalba</name>
    <dbReference type="NCBI Taxonomy" id="944492"/>
    <lineage>
        <taxon>Bacteria</taxon>
        <taxon>Bacillati</taxon>
        <taxon>Actinomycetota</taxon>
        <taxon>Actinomycetes</taxon>
        <taxon>Pseudonocardiales</taxon>
        <taxon>Pseudonocardiaceae</taxon>
        <taxon>Amycolatopsis</taxon>
    </lineage>
</organism>
<dbReference type="EMBL" id="CP091196">
    <property type="protein sequence ID" value="UQS23939.1"/>
    <property type="molecule type" value="Genomic_DNA"/>
</dbReference>